<keyword evidence="1" id="KW-0472">Membrane</keyword>
<evidence type="ECO:0000313" key="3">
    <source>
        <dbReference type="Proteomes" id="UP000688137"/>
    </source>
</evidence>
<accession>A0A8S1Q9C1</accession>
<dbReference type="EMBL" id="CAJJDM010000156">
    <property type="protein sequence ID" value="CAD8112316.1"/>
    <property type="molecule type" value="Genomic_DNA"/>
</dbReference>
<protein>
    <submittedName>
        <fullName evidence="2">Uncharacterized protein</fullName>
    </submittedName>
</protein>
<evidence type="ECO:0000313" key="2">
    <source>
        <dbReference type="EMBL" id="CAD8112316.1"/>
    </source>
</evidence>
<keyword evidence="1" id="KW-1133">Transmembrane helix</keyword>
<dbReference type="Proteomes" id="UP000688137">
    <property type="component" value="Unassembled WGS sequence"/>
</dbReference>
<feature type="transmembrane region" description="Helical" evidence="1">
    <location>
        <begin position="133"/>
        <end position="151"/>
    </location>
</feature>
<sequence>MEDQVTRFKNKYLINRSNTKRMTIRKPQLDHSPDNWKEMFGNFLNDISLKRKHHREKTMNPLQDPLVHENPLLIQCTTQRFKLELFKYLEGEQSVYEMINSINFPGLKVIIYLDKSKKQVQTKQQQKIMSKSCEVLEIITIVFLYMIILFIQCK</sequence>
<organism evidence="2 3">
    <name type="scientific">Paramecium primaurelia</name>
    <dbReference type="NCBI Taxonomy" id="5886"/>
    <lineage>
        <taxon>Eukaryota</taxon>
        <taxon>Sar</taxon>
        <taxon>Alveolata</taxon>
        <taxon>Ciliophora</taxon>
        <taxon>Intramacronucleata</taxon>
        <taxon>Oligohymenophorea</taxon>
        <taxon>Peniculida</taxon>
        <taxon>Parameciidae</taxon>
        <taxon>Paramecium</taxon>
    </lineage>
</organism>
<comment type="caution">
    <text evidence="2">The sequence shown here is derived from an EMBL/GenBank/DDBJ whole genome shotgun (WGS) entry which is preliminary data.</text>
</comment>
<keyword evidence="3" id="KW-1185">Reference proteome</keyword>
<proteinExistence type="predicted"/>
<dbReference type="AlphaFoldDB" id="A0A8S1Q9C1"/>
<name>A0A8S1Q9C1_PARPR</name>
<gene>
    <name evidence="2" type="ORF">PPRIM_AZ9-3.1.T1510014</name>
</gene>
<reference evidence="2" key="1">
    <citation type="submission" date="2021-01" db="EMBL/GenBank/DDBJ databases">
        <authorList>
            <consortium name="Genoscope - CEA"/>
            <person name="William W."/>
        </authorList>
    </citation>
    <scope>NUCLEOTIDE SEQUENCE</scope>
</reference>
<keyword evidence="1" id="KW-0812">Transmembrane</keyword>
<evidence type="ECO:0000256" key="1">
    <source>
        <dbReference type="SAM" id="Phobius"/>
    </source>
</evidence>